<gene>
    <name evidence="1" type="ORF">YPIP275_2018</name>
</gene>
<name>A0AAV3BIW7_YERPE</name>
<sequence>MINTSLIFCCPPVIMTILTRGACHNAVVRLRDDPYYLIWIMPA</sequence>
<reference evidence="1 2" key="1">
    <citation type="submission" date="2008-01" db="EMBL/GenBank/DDBJ databases">
        <title>Yersinia pestis Strain IP275 project at JCVI/TIGR.</title>
        <authorList>
            <person name="Ravel J."/>
            <person name="Eppinger M."/>
            <person name="Fricke W.F."/>
            <person name="Rosovitz M."/>
            <person name="Lindler L.E."/>
            <person name="Bearden S."/>
            <person name="Shriefer M."/>
        </authorList>
    </citation>
    <scope>NUCLEOTIDE SEQUENCE [LARGE SCALE GENOMIC DNA]</scope>
    <source>
        <strain evidence="1 2">IP275</strain>
    </source>
</reference>
<evidence type="ECO:0000313" key="1">
    <source>
        <dbReference type="EMBL" id="EDR33503.1"/>
    </source>
</evidence>
<proteinExistence type="predicted"/>
<accession>A0AAV3BIW7</accession>
<dbReference type="AlphaFoldDB" id="A0AAV3BIW7"/>
<reference evidence="1 2" key="2">
    <citation type="submission" date="2010-03" db="EMBL/GenBank/DDBJ databases">
        <authorList>
            <person name="Payne S.H."/>
            <person name="Sutton G.G."/>
        </authorList>
    </citation>
    <scope>NUCLEOTIDE SEQUENCE [LARGE SCALE GENOMIC DNA]</scope>
    <source>
        <strain evidence="1 2">IP275</strain>
    </source>
</reference>
<protein>
    <submittedName>
        <fullName evidence="1">Uncharacterized protein</fullName>
    </submittedName>
</protein>
<evidence type="ECO:0000313" key="2">
    <source>
        <dbReference type="Proteomes" id="UP000004430"/>
    </source>
</evidence>
<dbReference type="EMBL" id="AAOS02000006">
    <property type="protein sequence ID" value="EDR33503.1"/>
    <property type="molecule type" value="Genomic_DNA"/>
</dbReference>
<comment type="caution">
    <text evidence="1">The sequence shown here is derived from an EMBL/GenBank/DDBJ whole genome shotgun (WGS) entry which is preliminary data.</text>
</comment>
<dbReference type="Proteomes" id="UP000004430">
    <property type="component" value="Unassembled WGS sequence"/>
</dbReference>
<organism evidence="1 2">
    <name type="scientific">Yersinia pestis biovar Orientalis str. IP275</name>
    <dbReference type="NCBI Taxonomy" id="373665"/>
    <lineage>
        <taxon>Bacteria</taxon>
        <taxon>Pseudomonadati</taxon>
        <taxon>Pseudomonadota</taxon>
        <taxon>Gammaproteobacteria</taxon>
        <taxon>Enterobacterales</taxon>
        <taxon>Yersiniaceae</taxon>
        <taxon>Yersinia</taxon>
    </lineage>
</organism>